<proteinExistence type="predicted"/>
<evidence type="ECO:0000313" key="2">
    <source>
        <dbReference type="Proteomes" id="UP000734854"/>
    </source>
</evidence>
<dbReference type="EMBL" id="JACMSC010000003">
    <property type="protein sequence ID" value="KAG6529236.1"/>
    <property type="molecule type" value="Genomic_DNA"/>
</dbReference>
<protein>
    <submittedName>
        <fullName evidence="1">Uncharacterized protein</fullName>
    </submittedName>
</protein>
<dbReference type="Proteomes" id="UP000734854">
    <property type="component" value="Unassembled WGS sequence"/>
</dbReference>
<dbReference type="AlphaFoldDB" id="A0A8J5I5T0"/>
<keyword evidence="2" id="KW-1185">Reference proteome</keyword>
<accession>A0A8J5I5T0</accession>
<name>A0A8J5I5T0_ZINOF</name>
<sequence length="188" mass="20566">MVKFSQEGMTKKGGDDSWFSERLLLLLLLPVLECFAMPKGGKLEKRLKDLCLHRWKKPCHSESIRSIWVSSLEVLSLGLVSKPFKSAYRNSSPESGSLSGSSVRSNNPSLGAPPFRALVPLLGLPSATSYSAPTGEHPKLLTLEVLASALSRELTTLQRCLVLSLANILFWAGNPTDHSVLGREPLRL</sequence>
<organism evidence="1 2">
    <name type="scientific">Zingiber officinale</name>
    <name type="common">Ginger</name>
    <name type="synonym">Amomum zingiber</name>
    <dbReference type="NCBI Taxonomy" id="94328"/>
    <lineage>
        <taxon>Eukaryota</taxon>
        <taxon>Viridiplantae</taxon>
        <taxon>Streptophyta</taxon>
        <taxon>Embryophyta</taxon>
        <taxon>Tracheophyta</taxon>
        <taxon>Spermatophyta</taxon>
        <taxon>Magnoliopsida</taxon>
        <taxon>Liliopsida</taxon>
        <taxon>Zingiberales</taxon>
        <taxon>Zingiberaceae</taxon>
        <taxon>Zingiber</taxon>
    </lineage>
</organism>
<reference evidence="1 2" key="1">
    <citation type="submission" date="2020-08" db="EMBL/GenBank/DDBJ databases">
        <title>Plant Genome Project.</title>
        <authorList>
            <person name="Zhang R.-G."/>
        </authorList>
    </citation>
    <scope>NUCLEOTIDE SEQUENCE [LARGE SCALE GENOMIC DNA]</scope>
    <source>
        <tissue evidence="1">Rhizome</tissue>
    </source>
</reference>
<comment type="caution">
    <text evidence="1">The sequence shown here is derived from an EMBL/GenBank/DDBJ whole genome shotgun (WGS) entry which is preliminary data.</text>
</comment>
<evidence type="ECO:0000313" key="1">
    <source>
        <dbReference type="EMBL" id="KAG6529236.1"/>
    </source>
</evidence>
<gene>
    <name evidence="1" type="ORF">ZIOFF_011432</name>
</gene>